<dbReference type="PRINTS" id="PR00344">
    <property type="entry name" value="BCTRLSENSOR"/>
</dbReference>
<evidence type="ECO:0000256" key="7">
    <source>
        <dbReference type="ARBA" id="ARBA00022692"/>
    </source>
</evidence>
<keyword evidence="5" id="KW-0597">Phosphoprotein</keyword>
<evidence type="ECO:0000256" key="5">
    <source>
        <dbReference type="ARBA" id="ARBA00022553"/>
    </source>
</evidence>
<keyword evidence="11 14" id="KW-1133">Transmembrane helix</keyword>
<dbReference type="InterPro" id="IPR003594">
    <property type="entry name" value="HATPase_dom"/>
</dbReference>
<evidence type="ECO:0000256" key="1">
    <source>
        <dbReference type="ARBA" id="ARBA00000085"/>
    </source>
</evidence>
<evidence type="ECO:0000256" key="2">
    <source>
        <dbReference type="ARBA" id="ARBA00004651"/>
    </source>
</evidence>
<keyword evidence="10" id="KW-0067">ATP-binding</keyword>
<dbReference type="InterPro" id="IPR010559">
    <property type="entry name" value="Sig_transdc_His_kin_internal"/>
</dbReference>
<evidence type="ECO:0000259" key="15">
    <source>
        <dbReference type="PROSITE" id="PS50109"/>
    </source>
</evidence>
<gene>
    <name evidence="17" type="ORF">ACFPQ4_07035</name>
</gene>
<keyword evidence="13 14" id="KW-0472">Membrane</keyword>
<evidence type="ECO:0000259" key="16">
    <source>
        <dbReference type="PROSITE" id="PS50885"/>
    </source>
</evidence>
<dbReference type="RefSeq" id="WP_378111069.1">
    <property type="nucleotide sequence ID" value="NZ_JBHSNC010000021.1"/>
</dbReference>
<dbReference type="PANTHER" id="PTHR34220">
    <property type="entry name" value="SENSOR HISTIDINE KINASE YPDA"/>
    <property type="match status" value="1"/>
</dbReference>
<dbReference type="PROSITE" id="PS50109">
    <property type="entry name" value="HIS_KIN"/>
    <property type="match status" value="1"/>
</dbReference>
<evidence type="ECO:0000256" key="6">
    <source>
        <dbReference type="ARBA" id="ARBA00022679"/>
    </source>
</evidence>
<keyword evidence="7 14" id="KW-0812">Transmembrane</keyword>
<keyword evidence="9 17" id="KW-0418">Kinase</keyword>
<dbReference type="InterPro" id="IPR033479">
    <property type="entry name" value="dCache_1"/>
</dbReference>
<feature type="domain" description="Histidine kinase" evidence="15">
    <location>
        <begin position="509"/>
        <end position="621"/>
    </location>
</feature>
<dbReference type="Gene3D" id="6.10.340.10">
    <property type="match status" value="1"/>
</dbReference>
<dbReference type="InterPro" id="IPR050640">
    <property type="entry name" value="Bact_2-comp_sensor_kinase"/>
</dbReference>
<dbReference type="SMART" id="SM00387">
    <property type="entry name" value="HATPase_c"/>
    <property type="match status" value="1"/>
</dbReference>
<dbReference type="Pfam" id="PF06580">
    <property type="entry name" value="His_kinase"/>
    <property type="match status" value="1"/>
</dbReference>
<dbReference type="InterPro" id="IPR005467">
    <property type="entry name" value="His_kinase_dom"/>
</dbReference>
<dbReference type="SUPFAM" id="SSF158472">
    <property type="entry name" value="HAMP domain-like"/>
    <property type="match status" value="1"/>
</dbReference>
<keyword evidence="4" id="KW-1003">Cell membrane</keyword>
<accession>A0ABW0QY66</accession>
<dbReference type="SMART" id="SM00304">
    <property type="entry name" value="HAMP"/>
    <property type="match status" value="1"/>
</dbReference>
<dbReference type="CDD" id="cd06225">
    <property type="entry name" value="HAMP"/>
    <property type="match status" value="1"/>
</dbReference>
<dbReference type="Proteomes" id="UP001596108">
    <property type="component" value="Unassembled WGS sequence"/>
</dbReference>
<dbReference type="SUPFAM" id="SSF55874">
    <property type="entry name" value="ATPase domain of HSP90 chaperone/DNA topoisomerase II/histidine kinase"/>
    <property type="match status" value="1"/>
</dbReference>
<feature type="transmembrane region" description="Helical" evidence="14">
    <location>
        <begin position="330"/>
        <end position="352"/>
    </location>
</feature>
<dbReference type="InterPro" id="IPR003660">
    <property type="entry name" value="HAMP_dom"/>
</dbReference>
<evidence type="ECO:0000256" key="10">
    <source>
        <dbReference type="ARBA" id="ARBA00022840"/>
    </source>
</evidence>
<dbReference type="Gene3D" id="3.30.450.20">
    <property type="entry name" value="PAS domain"/>
    <property type="match status" value="1"/>
</dbReference>
<protein>
    <recommendedName>
        <fullName evidence="3">histidine kinase</fullName>
        <ecNumber evidence="3">2.7.13.3</ecNumber>
    </recommendedName>
</protein>
<evidence type="ECO:0000256" key="14">
    <source>
        <dbReference type="SAM" id="Phobius"/>
    </source>
</evidence>
<keyword evidence="12" id="KW-0902">Two-component regulatory system</keyword>
<comment type="subcellular location">
    <subcellularLocation>
        <location evidence="2">Cell membrane</location>
        <topology evidence="2">Multi-pass membrane protein</topology>
    </subcellularLocation>
</comment>
<proteinExistence type="predicted"/>
<organism evidence="17 18">
    <name type="scientific">Cohnella yongneupensis</name>
    <dbReference type="NCBI Taxonomy" id="425006"/>
    <lineage>
        <taxon>Bacteria</taxon>
        <taxon>Bacillati</taxon>
        <taxon>Bacillota</taxon>
        <taxon>Bacilli</taxon>
        <taxon>Bacillales</taxon>
        <taxon>Paenibacillaceae</taxon>
        <taxon>Cohnella</taxon>
    </lineage>
</organism>
<dbReference type="Pfam" id="PF02743">
    <property type="entry name" value="dCache_1"/>
    <property type="match status" value="1"/>
</dbReference>
<dbReference type="Pfam" id="PF02518">
    <property type="entry name" value="HATPase_c"/>
    <property type="match status" value="1"/>
</dbReference>
<evidence type="ECO:0000256" key="12">
    <source>
        <dbReference type="ARBA" id="ARBA00023012"/>
    </source>
</evidence>
<evidence type="ECO:0000313" key="17">
    <source>
        <dbReference type="EMBL" id="MFC5529204.1"/>
    </source>
</evidence>
<dbReference type="InterPro" id="IPR004358">
    <property type="entry name" value="Sig_transdc_His_kin-like_C"/>
</dbReference>
<evidence type="ECO:0000313" key="18">
    <source>
        <dbReference type="Proteomes" id="UP001596108"/>
    </source>
</evidence>
<dbReference type="GO" id="GO:0004673">
    <property type="term" value="F:protein histidine kinase activity"/>
    <property type="evidence" value="ECO:0007669"/>
    <property type="project" value="UniProtKB-EC"/>
</dbReference>
<evidence type="ECO:0000256" key="4">
    <source>
        <dbReference type="ARBA" id="ARBA00022475"/>
    </source>
</evidence>
<evidence type="ECO:0000256" key="9">
    <source>
        <dbReference type="ARBA" id="ARBA00022777"/>
    </source>
</evidence>
<dbReference type="InterPro" id="IPR036890">
    <property type="entry name" value="HATPase_C_sf"/>
</dbReference>
<dbReference type="EMBL" id="JBHSNC010000021">
    <property type="protein sequence ID" value="MFC5529204.1"/>
    <property type="molecule type" value="Genomic_DNA"/>
</dbReference>
<keyword evidence="6 17" id="KW-0808">Transferase</keyword>
<comment type="caution">
    <text evidence="17">The sequence shown here is derived from an EMBL/GenBank/DDBJ whole genome shotgun (WGS) entry which is preliminary data.</text>
</comment>
<keyword evidence="8" id="KW-0547">Nucleotide-binding</keyword>
<evidence type="ECO:0000256" key="11">
    <source>
        <dbReference type="ARBA" id="ARBA00022989"/>
    </source>
</evidence>
<evidence type="ECO:0000256" key="3">
    <source>
        <dbReference type="ARBA" id="ARBA00012438"/>
    </source>
</evidence>
<keyword evidence="18" id="KW-1185">Reference proteome</keyword>
<dbReference type="CDD" id="cd12912">
    <property type="entry name" value="PDC2_MCP_like"/>
    <property type="match status" value="1"/>
</dbReference>
<comment type="catalytic activity">
    <reaction evidence="1">
        <text>ATP + protein L-histidine = ADP + protein N-phospho-L-histidine.</text>
        <dbReference type="EC" id="2.7.13.3"/>
    </reaction>
</comment>
<dbReference type="EC" id="2.7.13.3" evidence="3"/>
<dbReference type="PANTHER" id="PTHR34220:SF7">
    <property type="entry name" value="SENSOR HISTIDINE KINASE YPDA"/>
    <property type="match status" value="1"/>
</dbReference>
<dbReference type="Gene3D" id="3.30.565.10">
    <property type="entry name" value="Histidine kinase-like ATPase, C-terminal domain"/>
    <property type="match status" value="1"/>
</dbReference>
<dbReference type="Pfam" id="PF00672">
    <property type="entry name" value="HAMP"/>
    <property type="match status" value="1"/>
</dbReference>
<evidence type="ECO:0000256" key="13">
    <source>
        <dbReference type="ARBA" id="ARBA00023136"/>
    </source>
</evidence>
<dbReference type="PROSITE" id="PS50885">
    <property type="entry name" value="HAMP"/>
    <property type="match status" value="1"/>
</dbReference>
<name>A0ABW0QY66_9BACL</name>
<reference evidence="18" key="1">
    <citation type="journal article" date="2019" name="Int. J. Syst. Evol. Microbiol.">
        <title>The Global Catalogue of Microorganisms (GCM) 10K type strain sequencing project: providing services to taxonomists for standard genome sequencing and annotation.</title>
        <authorList>
            <consortium name="The Broad Institute Genomics Platform"/>
            <consortium name="The Broad Institute Genome Sequencing Center for Infectious Disease"/>
            <person name="Wu L."/>
            <person name="Ma J."/>
        </authorList>
    </citation>
    <scope>NUCLEOTIDE SEQUENCE [LARGE SCALE GENOMIC DNA]</scope>
    <source>
        <strain evidence="18">CGMCC 1.18578</strain>
    </source>
</reference>
<feature type="domain" description="HAMP" evidence="16">
    <location>
        <begin position="349"/>
        <end position="401"/>
    </location>
</feature>
<evidence type="ECO:0000256" key="8">
    <source>
        <dbReference type="ARBA" id="ARBA00022741"/>
    </source>
</evidence>
<sequence>MRLWQRIWKRLVSPINRMEGKLFIVFLFLIILPIGALSYISAARYSDSIERNTVTYVSQISDKMISKLDDYMEDMKKISIIPSYLDEIKEGLKISNRYYESLPLQENDPTARGSDTKVGLTGEELQMLRRIEASIYFLNNIKSTGSNSVYLFDRYGHYYFTTKSGGIRSDLKAVYEDWKSLAYSQHGTPVLVSTQEVSGRAGNQYVFSVVREIIDTNFESLGLIAVDANIDVIENIVKDLDNATHGTTLIVDNAGRVVFDSEKKYLARNLQSSDLLELASGTGGSFHTEIDGVPVLSIYRESQNTGWKIFVAIPQKELMGDALRIRNVTVASAIAIVGFALLISMIFTFTLTKPLRSLVRLMKTVQTGNLEVTFPVRGHDEIGLVGSAFNRMIVRVKSLIDDVYLAGQRKNEAELEALQNQINPHFIYNTLESIRMTAVINDDTEVSDMTQLLGKLLRYGIGSGTETVPLAKELEHLEIYLQLLNYRYGSNRFVLTLPEVSMDMQMPVMKLLFQPIVENAVYHGMDETKPNMTIRLKYEERGTDRLYTISDDGVGMDQSTLRRLRGTLNDPQRRQSEGGRGIGLRNVHERLKLRFGEGYGISIDSEPGIGTNVTVRIPIEQANGGKHNG</sequence>